<dbReference type="RefSeq" id="WP_200463927.1">
    <property type="nucleotide sequence ID" value="NZ_JAENRR010000008.1"/>
</dbReference>
<keyword evidence="2" id="KW-0472">Membrane</keyword>
<dbReference type="EMBL" id="JAENRR010000008">
    <property type="protein sequence ID" value="MBK3516696.1"/>
    <property type="molecule type" value="Genomic_DNA"/>
</dbReference>
<keyword evidence="2" id="KW-1133">Transmembrane helix</keyword>
<reference evidence="3 4" key="1">
    <citation type="submission" date="2021-01" db="EMBL/GenBank/DDBJ databases">
        <title>Carboxyliciviraga sp.nov., isolated from coastal sediments.</title>
        <authorList>
            <person name="Lu D."/>
            <person name="Zhang T."/>
        </authorList>
    </citation>
    <scope>NUCLEOTIDE SEQUENCE [LARGE SCALE GENOMIC DNA]</scope>
    <source>
        <strain evidence="3 4">N1Y132</strain>
    </source>
</reference>
<feature type="transmembrane region" description="Helical" evidence="2">
    <location>
        <begin position="61"/>
        <end position="85"/>
    </location>
</feature>
<keyword evidence="2" id="KW-0812">Transmembrane</keyword>
<evidence type="ECO:0000313" key="3">
    <source>
        <dbReference type="EMBL" id="MBK3516696.1"/>
    </source>
</evidence>
<gene>
    <name evidence="3" type="ORF">JIV24_05025</name>
</gene>
<evidence type="ECO:0000256" key="2">
    <source>
        <dbReference type="SAM" id="Phobius"/>
    </source>
</evidence>
<protein>
    <submittedName>
        <fullName evidence="3">Uncharacterized protein</fullName>
    </submittedName>
</protein>
<evidence type="ECO:0000313" key="4">
    <source>
        <dbReference type="Proteomes" id="UP000605676"/>
    </source>
</evidence>
<evidence type="ECO:0000256" key="1">
    <source>
        <dbReference type="SAM" id="Coils"/>
    </source>
</evidence>
<keyword evidence="1" id="KW-0175">Coiled coil</keyword>
<comment type="caution">
    <text evidence="3">The sequence shown here is derived from an EMBL/GenBank/DDBJ whole genome shotgun (WGS) entry which is preliminary data.</text>
</comment>
<proteinExistence type="predicted"/>
<organism evidence="3 4">
    <name type="scientific">Carboxylicivirga marina</name>
    <dbReference type="NCBI Taxonomy" id="2800988"/>
    <lineage>
        <taxon>Bacteria</taxon>
        <taxon>Pseudomonadati</taxon>
        <taxon>Bacteroidota</taxon>
        <taxon>Bacteroidia</taxon>
        <taxon>Marinilabiliales</taxon>
        <taxon>Marinilabiliaceae</taxon>
        <taxon>Carboxylicivirga</taxon>
    </lineage>
</organism>
<accession>A0ABS1HGA2</accession>
<feature type="transmembrane region" description="Helical" evidence="2">
    <location>
        <begin position="21"/>
        <end position="41"/>
    </location>
</feature>
<dbReference type="Proteomes" id="UP000605676">
    <property type="component" value="Unassembled WGS sequence"/>
</dbReference>
<sequence length="252" mass="29869">MIDEALKSIRAILYERTVSPLFGTFFFSWSLWNWKIYFVIFLTETKELNGLTKFDYIDTHLLNWCCGLFWPAVSSLIILTGYAWLSEQAYKLWLTFDVRKNKIKNEKEEKKLLTKEQSINLRLEIDTLEQKYNDMLEKKNDIINALRKENSLLKKESDNENNQNNTTSLQSNEDYQLPLSKLNEFRKLIELKPIKIFADRAHRYISESSFLINDIPSFEKLIAYDLVIKSGSYFKLSSKGQEFLKWVVRSKN</sequence>
<feature type="coiled-coil region" evidence="1">
    <location>
        <begin position="118"/>
        <end position="163"/>
    </location>
</feature>
<keyword evidence="4" id="KW-1185">Reference proteome</keyword>
<name>A0ABS1HGA2_9BACT</name>